<gene>
    <name evidence="10" type="primary">sppA</name>
    <name evidence="10" type="ORF">NCTC12112_02070</name>
</gene>
<evidence type="ECO:0000256" key="6">
    <source>
        <dbReference type="ARBA" id="ARBA00023136"/>
    </source>
</evidence>
<dbReference type="KEGG" id="ful:C4N20_00975"/>
<feature type="domain" description="Peptidase S49" evidence="9">
    <location>
        <begin position="381"/>
        <end position="529"/>
    </location>
</feature>
<dbReference type="InterPro" id="IPR002142">
    <property type="entry name" value="Peptidase_S49"/>
</dbReference>
<name>A0AAX2JCA4_9FUSO</name>
<dbReference type="Gene3D" id="6.20.330.10">
    <property type="match status" value="1"/>
</dbReference>
<evidence type="ECO:0000256" key="8">
    <source>
        <dbReference type="SAM" id="Phobius"/>
    </source>
</evidence>
<dbReference type="InterPro" id="IPR004635">
    <property type="entry name" value="Pept_S49_SppA"/>
</dbReference>
<dbReference type="InterPro" id="IPR047272">
    <property type="entry name" value="S49_SppA_C"/>
</dbReference>
<comment type="subcellular location">
    <subcellularLocation>
        <location evidence="1">Membrane</location>
    </subcellularLocation>
</comment>
<dbReference type="InterPro" id="IPR004634">
    <property type="entry name" value="Pept_S49_pIV"/>
</dbReference>
<evidence type="ECO:0000313" key="10">
    <source>
        <dbReference type="EMBL" id="SQJ06842.1"/>
    </source>
</evidence>
<dbReference type="EC" id="3.4.21.-" evidence="10"/>
<dbReference type="Pfam" id="PF01343">
    <property type="entry name" value="Peptidase_S49"/>
    <property type="match status" value="2"/>
</dbReference>
<dbReference type="GeneID" id="78453360"/>
<evidence type="ECO:0000256" key="7">
    <source>
        <dbReference type="PIRSR" id="PIRSR001217-1"/>
    </source>
</evidence>
<organism evidence="10 11">
    <name type="scientific">Fusobacterium ulcerans</name>
    <dbReference type="NCBI Taxonomy" id="861"/>
    <lineage>
        <taxon>Bacteria</taxon>
        <taxon>Fusobacteriati</taxon>
        <taxon>Fusobacteriota</taxon>
        <taxon>Fusobacteriia</taxon>
        <taxon>Fusobacteriales</taxon>
        <taxon>Fusobacteriaceae</taxon>
        <taxon>Fusobacterium</taxon>
    </lineage>
</organism>
<dbReference type="Proteomes" id="UP000249008">
    <property type="component" value="Chromosome 1"/>
</dbReference>
<keyword evidence="5" id="KW-0720">Serine protease</keyword>
<keyword evidence="8" id="KW-0812">Transmembrane</keyword>
<dbReference type="InterPro" id="IPR047217">
    <property type="entry name" value="S49_SppA_67K_type_N"/>
</dbReference>
<accession>A0AAX2JCA4</accession>
<dbReference type="RefSeq" id="WP_005981818.1">
    <property type="nucleotide sequence ID" value="NZ_BAABXY010000001.1"/>
</dbReference>
<dbReference type="GO" id="GO:0006465">
    <property type="term" value="P:signal peptide processing"/>
    <property type="evidence" value="ECO:0007669"/>
    <property type="project" value="InterPro"/>
</dbReference>
<evidence type="ECO:0000313" key="11">
    <source>
        <dbReference type="Proteomes" id="UP000249008"/>
    </source>
</evidence>
<comment type="similarity">
    <text evidence="2">Belongs to the peptidase S49 family.</text>
</comment>
<feature type="active site" description="Nucleophile" evidence="7">
    <location>
        <position position="396"/>
    </location>
</feature>
<dbReference type="CDD" id="cd07018">
    <property type="entry name" value="S49_SppA_67K_type"/>
    <property type="match status" value="1"/>
</dbReference>
<dbReference type="EMBL" id="LS483487">
    <property type="protein sequence ID" value="SQJ06842.1"/>
    <property type="molecule type" value="Genomic_DNA"/>
</dbReference>
<dbReference type="AlphaFoldDB" id="A0AAX2JCA4"/>
<evidence type="ECO:0000256" key="1">
    <source>
        <dbReference type="ARBA" id="ARBA00004370"/>
    </source>
</evidence>
<dbReference type="InterPro" id="IPR029045">
    <property type="entry name" value="ClpP/crotonase-like_dom_sf"/>
</dbReference>
<evidence type="ECO:0000259" key="9">
    <source>
        <dbReference type="Pfam" id="PF01343"/>
    </source>
</evidence>
<keyword evidence="3 10" id="KW-0645">Protease</keyword>
<feature type="transmembrane region" description="Helical" evidence="8">
    <location>
        <begin position="21"/>
        <end position="44"/>
    </location>
</feature>
<evidence type="ECO:0000256" key="2">
    <source>
        <dbReference type="ARBA" id="ARBA00008683"/>
    </source>
</evidence>
<dbReference type="PIRSF" id="PIRSF001217">
    <property type="entry name" value="Protease_4_SppA"/>
    <property type="match status" value="1"/>
</dbReference>
<keyword evidence="6 8" id="KW-0472">Membrane</keyword>
<dbReference type="CDD" id="cd07023">
    <property type="entry name" value="S49_Sppa_N_C"/>
    <property type="match status" value="1"/>
</dbReference>
<dbReference type="PANTHER" id="PTHR33209">
    <property type="entry name" value="PROTEASE 4"/>
    <property type="match status" value="1"/>
</dbReference>
<protein>
    <submittedName>
        <fullName evidence="10">Protease 4</fullName>
        <ecNumber evidence="10">3.4.21.-</ecNumber>
    </submittedName>
</protein>
<evidence type="ECO:0000256" key="5">
    <source>
        <dbReference type="ARBA" id="ARBA00022825"/>
    </source>
</evidence>
<proteinExistence type="inferred from homology"/>
<dbReference type="SUPFAM" id="SSF52096">
    <property type="entry name" value="ClpP/crotonase"/>
    <property type="match status" value="2"/>
</dbReference>
<keyword evidence="4 10" id="KW-0378">Hydrolase</keyword>
<dbReference type="GO" id="GO:0008236">
    <property type="term" value="F:serine-type peptidase activity"/>
    <property type="evidence" value="ECO:0007669"/>
    <property type="project" value="UniProtKB-KW"/>
</dbReference>
<feature type="domain" description="Peptidase S49" evidence="9">
    <location>
        <begin position="131"/>
        <end position="282"/>
    </location>
</feature>
<dbReference type="PANTHER" id="PTHR33209:SF1">
    <property type="entry name" value="PEPTIDASE S49 DOMAIN-CONTAINING PROTEIN"/>
    <property type="match status" value="1"/>
</dbReference>
<dbReference type="NCBIfam" id="TIGR00706">
    <property type="entry name" value="SppA_dom"/>
    <property type="match status" value="1"/>
</dbReference>
<sequence length="584" mass="66173">MKFLNFLKKFILGTILFVIKEIFSFFIKAFLFLVVIFSIVAFFAKTTLEKDKVVIEKGSYIEVDLSKEYKEKGKNLPGFLRGQDTNFFSMLKTFDYLERDSNIKGVVLKLDNLSLNSAQVEELGKKLDSLKKNKKEVYSYMTMADNRNYSLAIKSDHIFMPPAMSAPVNITGYYGELMYYKLLADRMGIEFNVIHVGDYKAYGENLTKEHISKEYKENIERMYNKKYANFVNNITVERKVNHDFINEKILNGDLMASEPNQMKKLNLIDEFMYYENLKQVIGEGKLLSFESYNSFLSKNSLLGSSTNKRKDKIALIYAEGTMYMDSPSGGISGNTTPNVLIEEINKALKDDGVKGIVLRINSPGGSALSANIISNKIIEANKIKPIYVSIGGVAASGGYYLAASGEKIYADKESLTGSIGVVSIIPNIKKMLGNVSINVDEVKKGEYSDIYSMVKDFDADKRDKLYASNLKVYNEFIDTVSFGRKLNRQHVEKIAQGKVWLGEEALELGLVDEIGGLEDTVKGLADDLKLVEYDTVEIINAPNYDSIIKKYVPAVKMLEKYDSFILDKELYFKPIYYFPYDINL</sequence>
<evidence type="ECO:0000256" key="3">
    <source>
        <dbReference type="ARBA" id="ARBA00022670"/>
    </source>
</evidence>
<dbReference type="Gene3D" id="3.40.1750.10">
    <property type="entry name" value="peptide peptidase (sppa) like domain"/>
    <property type="match status" value="1"/>
</dbReference>
<feature type="active site" description="Proton donor/acceptor" evidence="7">
    <location>
        <position position="200"/>
    </location>
</feature>
<dbReference type="Gene3D" id="3.90.226.10">
    <property type="entry name" value="2-enoyl-CoA Hydratase, Chain A, domain 1"/>
    <property type="match status" value="2"/>
</dbReference>
<dbReference type="GO" id="GO:0016020">
    <property type="term" value="C:membrane"/>
    <property type="evidence" value="ECO:0007669"/>
    <property type="project" value="UniProtKB-SubCell"/>
</dbReference>
<evidence type="ECO:0000256" key="4">
    <source>
        <dbReference type="ARBA" id="ARBA00022801"/>
    </source>
</evidence>
<keyword evidence="8" id="KW-1133">Transmembrane helix</keyword>
<reference evidence="10 11" key="1">
    <citation type="submission" date="2018-06" db="EMBL/GenBank/DDBJ databases">
        <authorList>
            <consortium name="Pathogen Informatics"/>
            <person name="Doyle S."/>
        </authorList>
    </citation>
    <scope>NUCLEOTIDE SEQUENCE [LARGE SCALE GENOMIC DNA]</scope>
    <source>
        <strain evidence="10 11">NCTC12112</strain>
    </source>
</reference>